<reference evidence="2 3" key="1">
    <citation type="journal article" date="2014" name="Genome Biol. Evol.">
        <title>Comparative genomics and transcriptomics analyses reveal divergent lifestyle features of nematode endoparasitic fungus Hirsutella minnesotensis.</title>
        <authorList>
            <person name="Lai Y."/>
            <person name="Liu K."/>
            <person name="Zhang X."/>
            <person name="Zhang X."/>
            <person name="Li K."/>
            <person name="Wang N."/>
            <person name="Shu C."/>
            <person name="Wu Y."/>
            <person name="Wang C."/>
            <person name="Bushley K.E."/>
            <person name="Xiang M."/>
            <person name="Liu X."/>
        </authorList>
    </citation>
    <scope>NUCLEOTIDE SEQUENCE [LARGE SCALE GENOMIC DNA]</scope>
    <source>
        <strain evidence="2 3">3608</strain>
    </source>
</reference>
<feature type="region of interest" description="Disordered" evidence="1">
    <location>
        <begin position="76"/>
        <end position="176"/>
    </location>
</feature>
<accession>A0A0F7ZUR7</accession>
<dbReference type="AlphaFoldDB" id="A0A0F7ZUR7"/>
<organism evidence="2 3">
    <name type="scientific">Hirsutella minnesotensis 3608</name>
    <dbReference type="NCBI Taxonomy" id="1043627"/>
    <lineage>
        <taxon>Eukaryota</taxon>
        <taxon>Fungi</taxon>
        <taxon>Dikarya</taxon>
        <taxon>Ascomycota</taxon>
        <taxon>Pezizomycotina</taxon>
        <taxon>Sordariomycetes</taxon>
        <taxon>Hypocreomycetidae</taxon>
        <taxon>Hypocreales</taxon>
        <taxon>Ophiocordycipitaceae</taxon>
        <taxon>Hirsutella</taxon>
    </lineage>
</organism>
<dbReference type="EMBL" id="KQ030518">
    <property type="protein sequence ID" value="KJZ75333.1"/>
    <property type="molecule type" value="Genomic_DNA"/>
</dbReference>
<protein>
    <submittedName>
        <fullName evidence="2">Uncharacterized protein</fullName>
    </submittedName>
</protein>
<dbReference type="Proteomes" id="UP000054481">
    <property type="component" value="Unassembled WGS sequence"/>
</dbReference>
<evidence type="ECO:0000313" key="3">
    <source>
        <dbReference type="Proteomes" id="UP000054481"/>
    </source>
</evidence>
<sequence>MPLGPGTTTSGLPPRPGGLARLGARIRAEFYRGPGKNIRGQGIDRFPIESKKARNTFASPDHEKFMAGAKFRVSPLWKGGEASPPAAPGPHKSAKNELVRAGLKLGAATGTEPLSQEGRGAGSPLRKAAAPPPHAISGASPNPPPASNAGVPPPPAGVGSAGSSPLAEALDAAPPS</sequence>
<feature type="compositionally biased region" description="Pro residues" evidence="1">
    <location>
        <begin position="141"/>
        <end position="156"/>
    </location>
</feature>
<keyword evidence="3" id="KW-1185">Reference proteome</keyword>
<evidence type="ECO:0000313" key="2">
    <source>
        <dbReference type="EMBL" id="KJZ75333.1"/>
    </source>
</evidence>
<gene>
    <name evidence="2" type="ORF">HIM_05259</name>
</gene>
<proteinExistence type="predicted"/>
<name>A0A0F7ZUR7_9HYPO</name>
<evidence type="ECO:0000256" key="1">
    <source>
        <dbReference type="SAM" id="MobiDB-lite"/>
    </source>
</evidence>